<evidence type="ECO:0000313" key="1">
    <source>
        <dbReference type="EMBL" id="JAE09187.1"/>
    </source>
</evidence>
<dbReference type="AlphaFoldDB" id="A0A0A9FA33"/>
<dbReference type="EMBL" id="GBRH01188709">
    <property type="protein sequence ID" value="JAE09187.1"/>
    <property type="molecule type" value="Transcribed_RNA"/>
</dbReference>
<organism evidence="1">
    <name type="scientific">Arundo donax</name>
    <name type="common">Giant reed</name>
    <name type="synonym">Donax arundinaceus</name>
    <dbReference type="NCBI Taxonomy" id="35708"/>
    <lineage>
        <taxon>Eukaryota</taxon>
        <taxon>Viridiplantae</taxon>
        <taxon>Streptophyta</taxon>
        <taxon>Embryophyta</taxon>
        <taxon>Tracheophyta</taxon>
        <taxon>Spermatophyta</taxon>
        <taxon>Magnoliopsida</taxon>
        <taxon>Liliopsida</taxon>
        <taxon>Poales</taxon>
        <taxon>Poaceae</taxon>
        <taxon>PACMAD clade</taxon>
        <taxon>Arundinoideae</taxon>
        <taxon>Arundineae</taxon>
        <taxon>Arundo</taxon>
    </lineage>
</organism>
<proteinExistence type="predicted"/>
<reference evidence="1" key="2">
    <citation type="journal article" date="2015" name="Data Brief">
        <title>Shoot transcriptome of the giant reed, Arundo donax.</title>
        <authorList>
            <person name="Barrero R.A."/>
            <person name="Guerrero F.D."/>
            <person name="Moolhuijzen P."/>
            <person name="Goolsby J.A."/>
            <person name="Tidwell J."/>
            <person name="Bellgard S.E."/>
            <person name="Bellgard M.I."/>
        </authorList>
    </citation>
    <scope>NUCLEOTIDE SEQUENCE</scope>
    <source>
        <tissue evidence="1">Shoot tissue taken approximately 20 cm above the soil surface</tissue>
    </source>
</reference>
<name>A0A0A9FA33_ARUDO</name>
<accession>A0A0A9FA33</accession>
<reference evidence="1" key="1">
    <citation type="submission" date="2014-09" db="EMBL/GenBank/DDBJ databases">
        <authorList>
            <person name="Magalhaes I.L.F."/>
            <person name="Oliveira U."/>
            <person name="Santos F.R."/>
            <person name="Vidigal T.H.D.A."/>
            <person name="Brescovit A.D."/>
            <person name="Santos A.J."/>
        </authorList>
    </citation>
    <scope>NUCLEOTIDE SEQUENCE</scope>
    <source>
        <tissue evidence="1">Shoot tissue taken approximately 20 cm above the soil surface</tissue>
    </source>
</reference>
<protein>
    <submittedName>
        <fullName evidence="1">Uncharacterized protein</fullName>
    </submittedName>
</protein>
<sequence length="26" mass="2788">MHGARHLSLVPCFVSCVDAASCSRKI</sequence>